<dbReference type="AlphaFoldDB" id="A0AAU9J896"/>
<dbReference type="Proteomes" id="UP001162131">
    <property type="component" value="Unassembled WGS sequence"/>
</dbReference>
<keyword evidence="6" id="KW-1185">Reference proteome</keyword>
<evidence type="ECO:0000256" key="3">
    <source>
        <dbReference type="PROSITE-ProRule" id="PRU00182"/>
    </source>
</evidence>
<comment type="similarity">
    <text evidence="1">Belongs to the pseudouridine synthase RsuA family.</text>
</comment>
<evidence type="ECO:0000313" key="5">
    <source>
        <dbReference type="EMBL" id="CAG9324414.1"/>
    </source>
</evidence>
<dbReference type="InterPro" id="IPR042092">
    <property type="entry name" value="PsdUridine_s_RsuA/RluB/E/F_cat"/>
</dbReference>
<dbReference type="Pfam" id="PF00849">
    <property type="entry name" value="PseudoU_synth_2"/>
    <property type="match status" value="1"/>
</dbReference>
<dbReference type="SUPFAM" id="SSF55174">
    <property type="entry name" value="Alpha-L RNA-binding motif"/>
    <property type="match status" value="1"/>
</dbReference>
<evidence type="ECO:0000259" key="4">
    <source>
        <dbReference type="Pfam" id="PF00849"/>
    </source>
</evidence>
<gene>
    <name evidence="5" type="ORF">BSTOLATCC_MIC36206</name>
</gene>
<evidence type="ECO:0000313" key="6">
    <source>
        <dbReference type="Proteomes" id="UP001162131"/>
    </source>
</evidence>
<dbReference type="Gene3D" id="3.30.70.1560">
    <property type="entry name" value="Alpha-L RNA-binding motif"/>
    <property type="match status" value="1"/>
</dbReference>
<keyword evidence="3" id="KW-0694">RNA-binding</keyword>
<dbReference type="GO" id="GO:0009982">
    <property type="term" value="F:pseudouridine synthase activity"/>
    <property type="evidence" value="ECO:0007669"/>
    <property type="project" value="InterPro"/>
</dbReference>
<dbReference type="GO" id="GO:0001522">
    <property type="term" value="P:pseudouridine synthesis"/>
    <property type="evidence" value="ECO:0007669"/>
    <property type="project" value="InterPro"/>
</dbReference>
<dbReference type="EMBL" id="CAJZBQ010000036">
    <property type="protein sequence ID" value="CAG9324414.1"/>
    <property type="molecule type" value="Genomic_DNA"/>
</dbReference>
<proteinExistence type="inferred from homology"/>
<protein>
    <recommendedName>
        <fullName evidence="4">Pseudouridine synthase RsuA/RluA-like domain-containing protein</fullName>
    </recommendedName>
</protein>
<keyword evidence="2" id="KW-0413">Isomerase</keyword>
<dbReference type="GO" id="GO:0006364">
    <property type="term" value="P:rRNA processing"/>
    <property type="evidence" value="ECO:0007669"/>
    <property type="project" value="UniProtKB-ARBA"/>
</dbReference>
<accession>A0AAU9J896</accession>
<dbReference type="InterPro" id="IPR036986">
    <property type="entry name" value="S4_RNA-bd_sf"/>
</dbReference>
<dbReference type="Gene3D" id="3.30.70.580">
    <property type="entry name" value="Pseudouridine synthase I, catalytic domain, N-terminal subdomain"/>
    <property type="match status" value="1"/>
</dbReference>
<sequence>MLRLIASRFSSSLLLVPPIPSTPIQDLPRVKVVLKKEPSVEITEPKEIWLSKKLADSGICSRAQAERFIEAGMISANNKIAWKNIKILDNTPIKFHQRNDYNTNKLPLSEHIKIWTFYKPRDVSSYIDGDKPTVFQFLRNIGFPNIEYYSVGRLDFRSEGLMLLTNDKDTAVALDEAASGLKREYKIRVCGKLRDEILEAIRRGASKGKKFRPMIVWANTKKTKNIWLKAILKRTRSRELRRVFENYRLRVNRLVRLSYGPYRLDGLKPGEYLETHLEKSLHQVMFYHYKAIAEKQ</sequence>
<dbReference type="PANTHER" id="PTHR47683:SF3">
    <property type="entry name" value="RIBOSOMAL LARGE SUBUNIT PSEUDOURIDINE SYNTHASE B"/>
    <property type="match status" value="1"/>
</dbReference>
<dbReference type="InterPro" id="IPR006145">
    <property type="entry name" value="PsdUridine_synth_RsuA/RluA"/>
</dbReference>
<dbReference type="PANTHER" id="PTHR47683">
    <property type="entry name" value="PSEUDOURIDINE SYNTHASE FAMILY PROTEIN-RELATED"/>
    <property type="match status" value="1"/>
</dbReference>
<dbReference type="InterPro" id="IPR020103">
    <property type="entry name" value="PsdUridine_synth_cat_dom_sf"/>
</dbReference>
<dbReference type="InterPro" id="IPR050343">
    <property type="entry name" value="RsuA_PseudoU_synthase"/>
</dbReference>
<dbReference type="InterPro" id="IPR018496">
    <property type="entry name" value="PsdUridine_synth_RsuA/RluB_CS"/>
</dbReference>
<name>A0AAU9J896_9CILI</name>
<evidence type="ECO:0000256" key="1">
    <source>
        <dbReference type="ARBA" id="ARBA00008348"/>
    </source>
</evidence>
<feature type="domain" description="Pseudouridine synthase RsuA/RluA-like" evidence="4">
    <location>
        <begin position="117"/>
        <end position="245"/>
    </location>
</feature>
<organism evidence="5 6">
    <name type="scientific">Blepharisma stoltei</name>
    <dbReference type="NCBI Taxonomy" id="1481888"/>
    <lineage>
        <taxon>Eukaryota</taxon>
        <taxon>Sar</taxon>
        <taxon>Alveolata</taxon>
        <taxon>Ciliophora</taxon>
        <taxon>Postciliodesmatophora</taxon>
        <taxon>Heterotrichea</taxon>
        <taxon>Heterotrichida</taxon>
        <taxon>Blepharismidae</taxon>
        <taxon>Blepharisma</taxon>
    </lineage>
</organism>
<dbReference type="Gene3D" id="3.10.290.10">
    <property type="entry name" value="RNA-binding S4 domain"/>
    <property type="match status" value="1"/>
</dbReference>
<dbReference type="SUPFAM" id="SSF55120">
    <property type="entry name" value="Pseudouridine synthase"/>
    <property type="match status" value="1"/>
</dbReference>
<dbReference type="InterPro" id="IPR020094">
    <property type="entry name" value="TruA/RsuA/RluB/E/F_N"/>
</dbReference>
<reference evidence="5" key="1">
    <citation type="submission" date="2021-09" db="EMBL/GenBank/DDBJ databases">
        <authorList>
            <consortium name="AG Swart"/>
            <person name="Singh M."/>
            <person name="Singh A."/>
            <person name="Seah K."/>
            <person name="Emmerich C."/>
        </authorList>
    </citation>
    <scope>NUCLEOTIDE SEQUENCE</scope>
    <source>
        <strain evidence="5">ATCC30299</strain>
    </source>
</reference>
<dbReference type="GO" id="GO:0003723">
    <property type="term" value="F:RNA binding"/>
    <property type="evidence" value="ECO:0007669"/>
    <property type="project" value="UniProtKB-KW"/>
</dbReference>
<evidence type="ECO:0000256" key="2">
    <source>
        <dbReference type="ARBA" id="ARBA00023235"/>
    </source>
</evidence>
<comment type="caution">
    <text evidence="5">The sequence shown here is derived from an EMBL/GenBank/DDBJ whole genome shotgun (WGS) entry which is preliminary data.</text>
</comment>
<dbReference type="PROSITE" id="PS50889">
    <property type="entry name" value="S4"/>
    <property type="match status" value="1"/>
</dbReference>
<dbReference type="PROSITE" id="PS01149">
    <property type="entry name" value="PSI_RSU"/>
    <property type="match status" value="1"/>
</dbReference>